<keyword evidence="3" id="KW-1185">Reference proteome</keyword>
<dbReference type="GO" id="GO:0006974">
    <property type="term" value="P:DNA damage response"/>
    <property type="evidence" value="ECO:0007669"/>
    <property type="project" value="InterPro"/>
</dbReference>
<dbReference type="OrthoDB" id="6516548at2759"/>
<dbReference type="PANTHER" id="PTHR21220">
    <property type="entry name" value="DNA-DEPENDENT METALLOPROTEASE SPRTN"/>
    <property type="match status" value="1"/>
</dbReference>
<organism evidence="2">
    <name type="scientific">Medioppia subpectinata</name>
    <dbReference type="NCBI Taxonomy" id="1979941"/>
    <lineage>
        <taxon>Eukaryota</taxon>
        <taxon>Metazoa</taxon>
        <taxon>Ecdysozoa</taxon>
        <taxon>Arthropoda</taxon>
        <taxon>Chelicerata</taxon>
        <taxon>Arachnida</taxon>
        <taxon>Acari</taxon>
        <taxon>Acariformes</taxon>
        <taxon>Sarcoptiformes</taxon>
        <taxon>Oribatida</taxon>
        <taxon>Brachypylina</taxon>
        <taxon>Oppioidea</taxon>
        <taxon>Oppiidae</taxon>
        <taxon>Medioppia</taxon>
    </lineage>
</organism>
<feature type="domain" description="SprT-like" evidence="1">
    <location>
        <begin position="216"/>
        <end position="337"/>
    </location>
</feature>
<dbReference type="Proteomes" id="UP000759131">
    <property type="component" value="Unassembled WGS sequence"/>
</dbReference>
<evidence type="ECO:0000259" key="1">
    <source>
        <dbReference type="SMART" id="SM00731"/>
    </source>
</evidence>
<name>A0A7R9LJ30_9ACAR</name>
<reference evidence="2" key="1">
    <citation type="submission" date="2020-11" db="EMBL/GenBank/DDBJ databases">
        <authorList>
            <person name="Tran Van P."/>
        </authorList>
    </citation>
    <scope>NUCLEOTIDE SEQUENCE</scope>
</reference>
<dbReference type="InterPro" id="IPR044245">
    <property type="entry name" value="Spartan"/>
</dbReference>
<evidence type="ECO:0000313" key="2">
    <source>
        <dbReference type="EMBL" id="CAD7642586.1"/>
    </source>
</evidence>
<dbReference type="PANTHER" id="PTHR21220:SF0">
    <property type="entry name" value="DNA-DEPENDENT METALLOPROTEASE SPRTN"/>
    <property type="match status" value="1"/>
</dbReference>
<accession>A0A7R9LJ30</accession>
<dbReference type="EMBL" id="OC882096">
    <property type="protein sequence ID" value="CAD7642586.1"/>
    <property type="molecule type" value="Genomic_DNA"/>
</dbReference>
<dbReference type="GO" id="GO:0031593">
    <property type="term" value="F:polyubiquitin modification-dependent protein binding"/>
    <property type="evidence" value="ECO:0007669"/>
    <property type="project" value="TreeGrafter"/>
</dbReference>
<dbReference type="InterPro" id="IPR006640">
    <property type="entry name" value="SprT-like_domain"/>
</dbReference>
<dbReference type="SMART" id="SM00731">
    <property type="entry name" value="SprT"/>
    <property type="match status" value="1"/>
</dbReference>
<evidence type="ECO:0000313" key="3">
    <source>
        <dbReference type="Proteomes" id="UP000759131"/>
    </source>
</evidence>
<dbReference type="Pfam" id="PF10263">
    <property type="entry name" value="SprT-like"/>
    <property type="match status" value="1"/>
</dbReference>
<sequence length="339" mass="40222">MCDNIKEELVSETDEYIDELFNPTEDVNKLIEYLDAIKISDADDSDKEDNNNEDLNENTELQKYFKSLDKMYFKEKLTENKVSVVFSNRLVKNWSRIVKPKEISHELMDRNRRLELHDHLVDSMIKSSQMIDRAIAKEMDKNIDQNADPYECERHEESNDCANDLHENDKQIEKPFKKDDYVSERAMSGRELRDKMDEIEKISLVDDILEELDPKPDINELFRVFDERYFEGKLRSNDVQVMWSYAMNRSAGITYHKFNDRPIIIRLSYKILRTAPRRHTVETLLHEMIHAWINIHDINDGKDGHGVVFHKKMHELNAKTKTHITVEHNLLVPDYNHNN</sequence>
<dbReference type="GO" id="GO:0003697">
    <property type="term" value="F:single-stranded DNA binding"/>
    <property type="evidence" value="ECO:0007669"/>
    <property type="project" value="InterPro"/>
</dbReference>
<gene>
    <name evidence="2" type="ORF">OSB1V03_LOCUS19217</name>
</gene>
<dbReference type="AlphaFoldDB" id="A0A7R9LJ30"/>
<dbReference type="EMBL" id="CAJPIZ010027521">
    <property type="protein sequence ID" value="CAG2119268.1"/>
    <property type="molecule type" value="Genomic_DNA"/>
</dbReference>
<proteinExistence type="predicted"/>
<dbReference type="GO" id="GO:0004222">
    <property type="term" value="F:metalloendopeptidase activity"/>
    <property type="evidence" value="ECO:0007669"/>
    <property type="project" value="InterPro"/>
</dbReference>
<dbReference type="GO" id="GO:0005634">
    <property type="term" value="C:nucleus"/>
    <property type="evidence" value="ECO:0007669"/>
    <property type="project" value="TreeGrafter"/>
</dbReference>
<protein>
    <recommendedName>
        <fullName evidence="1">SprT-like domain-containing protein</fullName>
    </recommendedName>
</protein>